<accession>A0A0F9C0H6</accession>
<dbReference type="EMBL" id="LAZR01046635">
    <property type="protein sequence ID" value="KKK96079.1"/>
    <property type="molecule type" value="Genomic_DNA"/>
</dbReference>
<proteinExistence type="predicted"/>
<name>A0A0F9C0H6_9ZZZZ</name>
<gene>
    <name evidence="1" type="ORF">LCGC14_2666360</name>
</gene>
<dbReference type="AlphaFoldDB" id="A0A0F9C0H6"/>
<reference evidence="1" key="1">
    <citation type="journal article" date="2015" name="Nature">
        <title>Complex archaea that bridge the gap between prokaryotes and eukaryotes.</title>
        <authorList>
            <person name="Spang A."/>
            <person name="Saw J.H."/>
            <person name="Jorgensen S.L."/>
            <person name="Zaremba-Niedzwiedzka K."/>
            <person name="Martijn J."/>
            <person name="Lind A.E."/>
            <person name="van Eijk R."/>
            <person name="Schleper C."/>
            <person name="Guy L."/>
            <person name="Ettema T.J."/>
        </authorList>
    </citation>
    <scope>NUCLEOTIDE SEQUENCE</scope>
</reference>
<sequence length="73" mass="8398">DQTFKGNGSPVRWDEHYELTDEPLMIRLQGWSPNTTFQHVITWRFALRAFAPGEFPVREKVGVARRILSLLGG</sequence>
<comment type="caution">
    <text evidence="1">The sequence shown here is derived from an EMBL/GenBank/DDBJ whole genome shotgun (WGS) entry which is preliminary data.</text>
</comment>
<evidence type="ECO:0000313" key="1">
    <source>
        <dbReference type="EMBL" id="KKK96079.1"/>
    </source>
</evidence>
<protein>
    <submittedName>
        <fullName evidence="1">Uncharacterized protein</fullName>
    </submittedName>
</protein>
<organism evidence="1">
    <name type="scientific">marine sediment metagenome</name>
    <dbReference type="NCBI Taxonomy" id="412755"/>
    <lineage>
        <taxon>unclassified sequences</taxon>
        <taxon>metagenomes</taxon>
        <taxon>ecological metagenomes</taxon>
    </lineage>
</organism>
<feature type="non-terminal residue" evidence="1">
    <location>
        <position position="1"/>
    </location>
</feature>